<feature type="domain" description="MIP18 family-like" evidence="10">
    <location>
        <begin position="6"/>
        <end position="77"/>
    </location>
</feature>
<dbReference type="InterPro" id="IPR000808">
    <property type="entry name" value="Mrp-like_CS"/>
</dbReference>
<dbReference type="SUPFAM" id="SSF117916">
    <property type="entry name" value="Fe-S cluster assembly (FSCA) domain-like"/>
    <property type="match status" value="1"/>
</dbReference>
<dbReference type="InterPro" id="IPR019591">
    <property type="entry name" value="Mrp/NBP35_ATP-bd"/>
</dbReference>
<dbReference type="InterPro" id="IPR034904">
    <property type="entry name" value="FSCA_dom_sf"/>
</dbReference>
<feature type="region of interest" description="Disordered" evidence="9">
    <location>
        <begin position="85"/>
        <end position="149"/>
    </location>
</feature>
<evidence type="ECO:0000256" key="1">
    <source>
        <dbReference type="ARBA" id="ARBA00007352"/>
    </source>
</evidence>
<proteinExistence type="inferred from homology"/>
<comment type="function">
    <text evidence="8">Binds and transfers iron-sulfur (Fe-S) clusters to target apoproteins. Can hydrolyze ATP.</text>
</comment>
<dbReference type="Gene3D" id="3.30.300.130">
    <property type="entry name" value="Fe-S cluster assembly (FSCA)"/>
    <property type="match status" value="1"/>
</dbReference>
<dbReference type="PANTHER" id="PTHR42961">
    <property type="entry name" value="IRON-SULFUR PROTEIN NUBPL"/>
    <property type="match status" value="1"/>
</dbReference>
<dbReference type="Gene3D" id="3.40.50.300">
    <property type="entry name" value="P-loop containing nucleotide triphosphate hydrolases"/>
    <property type="match status" value="1"/>
</dbReference>
<evidence type="ECO:0000313" key="11">
    <source>
        <dbReference type="EMBL" id="AUG53681.1"/>
    </source>
</evidence>
<keyword evidence="8" id="KW-0378">Hydrolase</keyword>
<feature type="compositionally biased region" description="Basic residues" evidence="9">
    <location>
        <begin position="110"/>
        <end position="120"/>
    </location>
</feature>
<evidence type="ECO:0000313" key="12">
    <source>
        <dbReference type="Proteomes" id="UP000233458"/>
    </source>
</evidence>
<comment type="similarity">
    <text evidence="2">In the C-terminal section; belongs to the Mrp/NBP35 ATP-binding proteins family.</text>
</comment>
<dbReference type="Pfam" id="PF10609">
    <property type="entry name" value="ParA"/>
    <property type="match status" value="1"/>
</dbReference>
<comment type="subunit">
    <text evidence="8">Homodimer.</text>
</comment>
<feature type="compositionally biased region" description="Gly residues" evidence="9">
    <location>
        <begin position="123"/>
        <end position="147"/>
    </location>
</feature>
<keyword evidence="4 8" id="KW-0547">Nucleotide-binding</keyword>
<evidence type="ECO:0000256" key="4">
    <source>
        <dbReference type="ARBA" id="ARBA00022741"/>
    </source>
</evidence>
<reference evidence="11 12" key="1">
    <citation type="submission" date="2017-10" db="EMBL/GenBank/DDBJ databases">
        <title>Biodiversity and function of Thalassospira species in the particle-attached aromatic-hydrocarbon-degrading consortia from the surface seawater of the China South Sea.</title>
        <authorList>
            <person name="Dong C."/>
            <person name="Liu R."/>
            <person name="Shao Z."/>
        </authorList>
    </citation>
    <scope>NUCLEOTIDE SEQUENCE [LARGE SCALE GENOMIC DNA]</scope>
    <source>
        <strain evidence="11 12">CSC3H3</strain>
    </source>
</reference>
<organism evidence="11 12">
    <name type="scientific">Thalassospira marina</name>
    <dbReference type="NCBI Taxonomy" id="2048283"/>
    <lineage>
        <taxon>Bacteria</taxon>
        <taxon>Pseudomonadati</taxon>
        <taxon>Pseudomonadota</taxon>
        <taxon>Alphaproteobacteria</taxon>
        <taxon>Rhodospirillales</taxon>
        <taxon>Thalassospiraceae</taxon>
        <taxon>Thalassospira</taxon>
    </lineage>
</organism>
<accession>A0ABM6QAU2</accession>
<dbReference type="InterPro" id="IPR033756">
    <property type="entry name" value="YlxH/NBP35"/>
</dbReference>
<keyword evidence="6 8" id="KW-0408">Iron</keyword>
<keyword evidence="12" id="KW-1185">Reference proteome</keyword>
<dbReference type="PROSITE" id="PS01215">
    <property type="entry name" value="MRP"/>
    <property type="match status" value="1"/>
</dbReference>
<dbReference type="InterPro" id="IPR002744">
    <property type="entry name" value="MIP18-like"/>
</dbReference>
<evidence type="ECO:0000256" key="5">
    <source>
        <dbReference type="ARBA" id="ARBA00022840"/>
    </source>
</evidence>
<keyword evidence="5 8" id="KW-0067">ATP-binding</keyword>
<evidence type="ECO:0000256" key="2">
    <source>
        <dbReference type="ARBA" id="ARBA00008205"/>
    </source>
</evidence>
<dbReference type="Pfam" id="PF01883">
    <property type="entry name" value="FeS_assembly_P"/>
    <property type="match status" value="1"/>
</dbReference>
<dbReference type="RefSeq" id="WP_101285204.1">
    <property type="nucleotide sequence ID" value="NZ_CP024199.1"/>
</dbReference>
<sequence>MNSLTRETILDALKGVTDPADGKSIVEKGMVQGVDINGENVTVMIGVDPERGPALEDLRQSAERAVNGVNGVTTARVALTAERRSNAGAGASQGGSAPAGHSHAHDHGHSHSHSHGHSHGHSAAGGQGARPAGGAGAAGGPGAGGGQRPLDLGAIRSVVTVASGKGGVGKSTTSVNLALSLARQGLKVGLLDADIYGPSLPRMMGLRTAKPTHSSKEGKITPPSAFGIKIMSIGFMIDEEQPVIWRGPMAMGALEQLLRDTDWGELDVLVVDMPPGTGDIQLSMAQRVPVTGAVIVSTPQDVALLDARKGLNMFRKVNVPIFGLIENMSYYQCPNCGHVDHVFDHGGAHKAADELGVPFLGEIPLDLKIRLGADEGKPIIETDPDGAHSQAYANIARQIAASIDEQVGPKTKPKKSLFPKISFR</sequence>
<dbReference type="Proteomes" id="UP000233458">
    <property type="component" value="Chromosome"/>
</dbReference>
<protein>
    <recommendedName>
        <fullName evidence="8">Iron-sulfur cluster carrier protein</fullName>
    </recommendedName>
</protein>
<dbReference type="InterPro" id="IPR044304">
    <property type="entry name" value="NUBPL-like"/>
</dbReference>
<evidence type="ECO:0000256" key="9">
    <source>
        <dbReference type="SAM" id="MobiDB-lite"/>
    </source>
</evidence>
<name>A0ABM6QAU2_9PROT</name>
<keyword evidence="3 8" id="KW-0479">Metal-binding</keyword>
<evidence type="ECO:0000259" key="10">
    <source>
        <dbReference type="Pfam" id="PF01883"/>
    </source>
</evidence>
<gene>
    <name evidence="11" type="ORF">CSC3H3_13870</name>
</gene>
<keyword evidence="7 8" id="KW-0411">Iron-sulfur</keyword>
<dbReference type="SUPFAM" id="SSF52540">
    <property type="entry name" value="P-loop containing nucleoside triphosphate hydrolases"/>
    <property type="match status" value="1"/>
</dbReference>
<comment type="similarity">
    <text evidence="8">Belongs to the Mrp/NBP35 ATP-binding proteins family.</text>
</comment>
<dbReference type="InterPro" id="IPR027417">
    <property type="entry name" value="P-loop_NTPase"/>
</dbReference>
<comment type="similarity">
    <text evidence="1">In the N-terminal section; belongs to the MIP18 family.</text>
</comment>
<dbReference type="HAMAP" id="MF_02040">
    <property type="entry name" value="Mrp_NBP35"/>
    <property type="match status" value="1"/>
</dbReference>
<evidence type="ECO:0000256" key="7">
    <source>
        <dbReference type="ARBA" id="ARBA00023014"/>
    </source>
</evidence>
<evidence type="ECO:0000256" key="3">
    <source>
        <dbReference type="ARBA" id="ARBA00022723"/>
    </source>
</evidence>
<dbReference type="EMBL" id="CP024199">
    <property type="protein sequence ID" value="AUG53681.1"/>
    <property type="molecule type" value="Genomic_DNA"/>
</dbReference>
<feature type="binding site" evidence="8">
    <location>
        <begin position="164"/>
        <end position="171"/>
    </location>
    <ligand>
        <name>ATP</name>
        <dbReference type="ChEBI" id="CHEBI:30616"/>
    </ligand>
</feature>
<dbReference type="PANTHER" id="PTHR42961:SF2">
    <property type="entry name" value="IRON-SULFUR PROTEIN NUBPL"/>
    <property type="match status" value="1"/>
</dbReference>
<feature type="compositionally biased region" description="Low complexity" evidence="9">
    <location>
        <begin position="87"/>
        <end position="101"/>
    </location>
</feature>
<evidence type="ECO:0000256" key="6">
    <source>
        <dbReference type="ARBA" id="ARBA00023004"/>
    </source>
</evidence>
<dbReference type="CDD" id="cd02037">
    <property type="entry name" value="Mrp_NBP35"/>
    <property type="match status" value="1"/>
</dbReference>
<evidence type="ECO:0000256" key="8">
    <source>
        <dbReference type="HAMAP-Rule" id="MF_02040"/>
    </source>
</evidence>